<accession>A0ABV5SD73</accession>
<evidence type="ECO:0000313" key="1">
    <source>
        <dbReference type="EMBL" id="MFB9629631.1"/>
    </source>
</evidence>
<dbReference type="Gene3D" id="1.25.40.10">
    <property type="entry name" value="Tetratricopeptide repeat domain"/>
    <property type="match status" value="1"/>
</dbReference>
<evidence type="ECO:0000313" key="2">
    <source>
        <dbReference type="Proteomes" id="UP001589532"/>
    </source>
</evidence>
<comment type="caution">
    <text evidence="1">The sequence shown here is derived from an EMBL/GenBank/DDBJ whole genome shotgun (WGS) entry which is preliminary data.</text>
</comment>
<organism evidence="1 2">
    <name type="scientific">Nonomuraea helvata</name>
    <dbReference type="NCBI Taxonomy" id="37484"/>
    <lineage>
        <taxon>Bacteria</taxon>
        <taxon>Bacillati</taxon>
        <taxon>Actinomycetota</taxon>
        <taxon>Actinomycetes</taxon>
        <taxon>Streptosporangiales</taxon>
        <taxon>Streptosporangiaceae</taxon>
        <taxon>Nonomuraea</taxon>
    </lineage>
</organism>
<keyword evidence="2" id="KW-1185">Reference proteome</keyword>
<sequence length="917" mass="100605">MTPRLDQSTIAAFARPGGWTDTTRAVFASRYLNTLVGVRRLASLLPEPVLAASGFPGCLQALTEAAAPVQRRVLGHPSVAFWVDVAWDLVRRRAHERFPDVHLVPHLREFARPACAALYLAGTGQLDATVRADAHGRVSLPGAGLTLTMGEPRRRVRLAVKEATFAGDPPSSRVPRLSGGIELNWLDHDLRLGGRADFSFADLDPAAAEHWRATLEEQLHLIARVSEPLAEELSGGVNVIVPVHSPDERRHLSGSFREAPGLVALSLGRPLSIVEALVHEYGHQKLNAIMTIVPLIVDDAGEALHYSPWRDDPRPLTGLLHAVYSFAMAAHFHRGLLDLPDAGGMRPEEVVARAYRIVRQIRVGLDGLREHAILSPLGAAFVAEIVAWAEECADGLPLPPPGDRHRIDADLAAHRARWDERNPPSPMLDEPAPVLPDPAAAGVLRALGLPEQWVPNGVVRRWYTGDSLLEAARALPEDVELPSVTPGTSLTADLAVAHVAYVRGDYRAAAEHYASCVGLDPRSPYFWQCYAFALRHLGRRDEALHILTRTEQLMAKAEPPAVNQDIRPSAAPILTLPSAPPAHPRSVLLPVSEPVEAELRGSPYWNFVAATLAGAQLPTLIAVAHGLKPAMDAWIPEDGWHPFLALVAELGLRYHVDACFDRFSPQLAQVPPGQLTTTRAAFAPALTEGTEAHVFLARDSAALDRVVAAGWYPLIVNGKLVNKHRADHDKFGDALGYPRCCQDFFRARNNWHDDNTYYAALRNTRGEPSLLCNPFIRHRVHGLIAYMPCSYTCASTRQYAGHLRDVIRAELPAYADEIERESAKLLLCVSELRMYGFTGETLTRSADEVNIDYESVESLYPVEHSDPLADLLASGNRCTLDGNIVHVRRNGEYLDSYEARNDRHGPECPFVISFGRG</sequence>
<proteinExistence type="predicted"/>
<dbReference type="Proteomes" id="UP001589532">
    <property type="component" value="Unassembled WGS sequence"/>
</dbReference>
<dbReference type="EMBL" id="JBHMBW010000062">
    <property type="protein sequence ID" value="MFB9629631.1"/>
    <property type="molecule type" value="Genomic_DNA"/>
</dbReference>
<name>A0ABV5SD73_9ACTN</name>
<dbReference type="InterPro" id="IPR026337">
    <property type="entry name" value="AKG_HExxH"/>
</dbReference>
<reference evidence="1 2" key="1">
    <citation type="submission" date="2024-09" db="EMBL/GenBank/DDBJ databases">
        <authorList>
            <person name="Sun Q."/>
            <person name="Mori K."/>
        </authorList>
    </citation>
    <scope>NUCLEOTIDE SEQUENCE [LARGE SCALE GENOMIC DNA]</scope>
    <source>
        <strain evidence="1 2">JCM 3143</strain>
    </source>
</reference>
<dbReference type="SUPFAM" id="SSF48452">
    <property type="entry name" value="TPR-like"/>
    <property type="match status" value="1"/>
</dbReference>
<dbReference type="NCBIfam" id="TIGR04267">
    <property type="entry name" value="mod_HExxH"/>
    <property type="match status" value="1"/>
</dbReference>
<gene>
    <name evidence="1" type="ORF">ACFFSA_41720</name>
</gene>
<dbReference type="InterPro" id="IPR011990">
    <property type="entry name" value="TPR-like_helical_dom_sf"/>
</dbReference>
<protein>
    <submittedName>
        <fullName evidence="1">HEXXH motif-containing putative peptide modification protein</fullName>
    </submittedName>
</protein>
<dbReference type="RefSeq" id="WP_344990133.1">
    <property type="nucleotide sequence ID" value="NZ_BAAAXV010000005.1"/>
</dbReference>